<dbReference type="Proteomes" id="UP000016648">
    <property type="component" value="Unassembled WGS sequence"/>
</dbReference>
<evidence type="ECO:0000259" key="1">
    <source>
        <dbReference type="Pfam" id="PF00534"/>
    </source>
</evidence>
<proteinExistence type="predicted"/>
<name>U2NJ84_9BACT</name>
<dbReference type="PANTHER" id="PTHR46401:SF8">
    <property type="entry name" value="BLL6006 PROTEIN"/>
    <property type="match status" value="1"/>
</dbReference>
<comment type="caution">
    <text evidence="3">The sequence shown here is derived from an EMBL/GenBank/DDBJ whole genome shotgun (WGS) entry which is preliminary data.</text>
</comment>
<sequence>MKNVLIDLSHLGTYCGFGYVEKEFSSQLALQLDDQLHFILMVPERFVGFLGPRFDYIRKECAEADLAALGKPVELWHATTQLFRFRQHAPGRLQLYTIHDLNYRYEKQFYSVWKHQWRQKRYIAQSDYVTTISKFVEDEVARHIGFRGKGHRVIYNGVGWLPGQPMRKPDFVKDDNKILFTIGQVRDKKNFMKLVEMMPYMEGYTLYICGDKCVKRGKYARRLERRVAELDTGRIFLPGIVSDEEKVWLYTHCDAFLFPSRLEGFGLPLIEAMQFGKRVFLSRMTCLPEIGRDYAVYWDRFEPQYMAEVVKEGLRRPADPAEIDYARTYSFERYTKEYIALYKELLGC</sequence>
<dbReference type="RefSeq" id="WP_021590822.1">
    <property type="nucleotide sequence ID" value="NZ_AWEY01000044.1"/>
</dbReference>
<dbReference type="PANTHER" id="PTHR46401">
    <property type="entry name" value="GLYCOSYLTRANSFERASE WBBK-RELATED"/>
    <property type="match status" value="1"/>
</dbReference>
<accession>U2NJ84</accession>
<dbReference type="InterPro" id="IPR001296">
    <property type="entry name" value="Glyco_trans_1"/>
</dbReference>
<dbReference type="PATRIC" id="fig|1115809.3.peg.2507"/>
<evidence type="ECO:0000313" key="4">
    <source>
        <dbReference type="Proteomes" id="UP000016648"/>
    </source>
</evidence>
<dbReference type="Pfam" id="PF00534">
    <property type="entry name" value="Glycos_transf_1"/>
    <property type="match status" value="1"/>
</dbReference>
<evidence type="ECO:0000313" key="3">
    <source>
        <dbReference type="EMBL" id="ERK38180.1"/>
    </source>
</evidence>
<dbReference type="EMBL" id="AWEY01000044">
    <property type="protein sequence ID" value="ERK38180.1"/>
    <property type="molecule type" value="Genomic_DNA"/>
</dbReference>
<keyword evidence="3" id="KW-0328">Glycosyltransferase</keyword>
<keyword evidence="4" id="KW-1185">Reference proteome</keyword>
<dbReference type="SUPFAM" id="SSF53756">
    <property type="entry name" value="UDP-Glycosyltransferase/glycogen phosphorylase"/>
    <property type="match status" value="1"/>
</dbReference>
<dbReference type="GO" id="GO:0016757">
    <property type="term" value="F:glycosyltransferase activity"/>
    <property type="evidence" value="ECO:0007669"/>
    <property type="project" value="UniProtKB-KW"/>
</dbReference>
<dbReference type="AlphaFoldDB" id="U2NJ84"/>
<gene>
    <name evidence="3" type="ORF">HMPREF9135_1025</name>
</gene>
<dbReference type="Pfam" id="PF13439">
    <property type="entry name" value="Glyco_transf_4"/>
    <property type="match status" value="1"/>
</dbReference>
<protein>
    <submittedName>
        <fullName evidence="3">Glycosyltransferase, group 1 family protein</fullName>
        <ecNumber evidence="3">2.4.-.-</ecNumber>
    </submittedName>
</protein>
<feature type="domain" description="Glycosyl transferase family 1" evidence="1">
    <location>
        <begin position="169"/>
        <end position="311"/>
    </location>
</feature>
<evidence type="ECO:0000259" key="2">
    <source>
        <dbReference type="Pfam" id="PF13439"/>
    </source>
</evidence>
<dbReference type="InterPro" id="IPR028098">
    <property type="entry name" value="Glyco_trans_4-like_N"/>
</dbReference>
<reference evidence="3 4" key="1">
    <citation type="submission" date="2013-08" db="EMBL/GenBank/DDBJ databases">
        <authorList>
            <person name="Durkin A.S."/>
            <person name="Haft D.R."/>
            <person name="McCorrison J."/>
            <person name="Torralba M."/>
            <person name="Gillis M."/>
            <person name="Haft D.H."/>
            <person name="Methe B."/>
            <person name="Sutton G."/>
            <person name="Nelson K.E."/>
        </authorList>
    </citation>
    <scope>NUCLEOTIDE SEQUENCE [LARGE SCALE GENOMIC DNA]</scope>
    <source>
        <strain evidence="3 4">F0067</strain>
    </source>
</reference>
<organism evidence="3 4">
    <name type="scientific">Segatella baroniae F0067</name>
    <dbReference type="NCBI Taxonomy" id="1115809"/>
    <lineage>
        <taxon>Bacteria</taxon>
        <taxon>Pseudomonadati</taxon>
        <taxon>Bacteroidota</taxon>
        <taxon>Bacteroidia</taxon>
        <taxon>Bacteroidales</taxon>
        <taxon>Prevotellaceae</taxon>
        <taxon>Segatella</taxon>
    </lineage>
</organism>
<dbReference type="Gene3D" id="3.40.50.2000">
    <property type="entry name" value="Glycogen Phosphorylase B"/>
    <property type="match status" value="2"/>
</dbReference>
<dbReference type="EC" id="2.4.-.-" evidence="3"/>
<keyword evidence="3" id="KW-0808">Transferase</keyword>
<feature type="domain" description="Glycosyltransferase subfamily 4-like N-terminal" evidence="2">
    <location>
        <begin position="81"/>
        <end position="158"/>
    </location>
</feature>